<reference evidence="2 3" key="1">
    <citation type="submission" date="2019-03" db="EMBL/GenBank/DDBJ databases">
        <title>First draft genome of Liparis tanakae, snailfish: a comprehensive survey of snailfish specific genes.</title>
        <authorList>
            <person name="Kim W."/>
            <person name="Song I."/>
            <person name="Jeong J.-H."/>
            <person name="Kim D."/>
            <person name="Kim S."/>
            <person name="Ryu S."/>
            <person name="Song J.Y."/>
            <person name="Lee S.K."/>
        </authorList>
    </citation>
    <scope>NUCLEOTIDE SEQUENCE [LARGE SCALE GENOMIC DNA]</scope>
    <source>
        <tissue evidence="2">Muscle</tissue>
    </source>
</reference>
<evidence type="ECO:0000313" key="3">
    <source>
        <dbReference type="Proteomes" id="UP000314294"/>
    </source>
</evidence>
<sequence>MDFTVWLCTEERLKLYSCPLSVLMARVSSAGLMHMVSISWHSAERQTVPGPKEHAKPLESPDSNTSSLPLSVPAIARSPDAQGPLRVAQQLEHAAPAHAQLRVAVRAEADLVGTSRDGVGARRMHACAVACIDTWRAADSPGVARTFCFSQSHKISIPSGPPVWPTRYLESGENATHINSDATASPAVRTFLLRPCSCCRSNTVTVAVSAHSDAAR</sequence>
<dbReference type="EMBL" id="SRLO01000063">
    <property type="protein sequence ID" value="TNN79621.1"/>
    <property type="molecule type" value="Genomic_DNA"/>
</dbReference>
<proteinExistence type="predicted"/>
<accession>A0A4Z2IP67</accession>
<feature type="region of interest" description="Disordered" evidence="1">
    <location>
        <begin position="44"/>
        <end position="67"/>
    </location>
</feature>
<gene>
    <name evidence="2" type="ORF">EYF80_010203</name>
</gene>
<organism evidence="2 3">
    <name type="scientific">Liparis tanakae</name>
    <name type="common">Tanaka's snailfish</name>
    <dbReference type="NCBI Taxonomy" id="230148"/>
    <lineage>
        <taxon>Eukaryota</taxon>
        <taxon>Metazoa</taxon>
        <taxon>Chordata</taxon>
        <taxon>Craniata</taxon>
        <taxon>Vertebrata</taxon>
        <taxon>Euteleostomi</taxon>
        <taxon>Actinopterygii</taxon>
        <taxon>Neopterygii</taxon>
        <taxon>Teleostei</taxon>
        <taxon>Neoteleostei</taxon>
        <taxon>Acanthomorphata</taxon>
        <taxon>Eupercaria</taxon>
        <taxon>Perciformes</taxon>
        <taxon>Cottioidei</taxon>
        <taxon>Cottales</taxon>
        <taxon>Liparidae</taxon>
        <taxon>Liparis</taxon>
    </lineage>
</organism>
<dbReference type="AlphaFoldDB" id="A0A4Z2IP67"/>
<name>A0A4Z2IP67_9TELE</name>
<protein>
    <submittedName>
        <fullName evidence="2">Uncharacterized protein</fullName>
    </submittedName>
</protein>
<evidence type="ECO:0000313" key="2">
    <source>
        <dbReference type="EMBL" id="TNN79621.1"/>
    </source>
</evidence>
<keyword evidence="3" id="KW-1185">Reference proteome</keyword>
<evidence type="ECO:0000256" key="1">
    <source>
        <dbReference type="SAM" id="MobiDB-lite"/>
    </source>
</evidence>
<dbReference type="Proteomes" id="UP000314294">
    <property type="component" value="Unassembled WGS sequence"/>
</dbReference>
<comment type="caution">
    <text evidence="2">The sequence shown here is derived from an EMBL/GenBank/DDBJ whole genome shotgun (WGS) entry which is preliminary data.</text>
</comment>